<dbReference type="GO" id="GO:0008237">
    <property type="term" value="F:metallopeptidase activity"/>
    <property type="evidence" value="ECO:0007669"/>
    <property type="project" value="UniProtKB-KW"/>
</dbReference>
<evidence type="ECO:0000313" key="8">
    <source>
        <dbReference type="Proteomes" id="UP000195331"/>
    </source>
</evidence>
<dbReference type="InterPro" id="IPR028090">
    <property type="entry name" value="JAB_dom_prok"/>
</dbReference>
<keyword evidence="2" id="KW-0479">Metal-binding</keyword>
<name>A0A1Y0BWM3_9MYCO</name>
<evidence type="ECO:0000313" key="7">
    <source>
        <dbReference type="EMBL" id="ART67300.1"/>
    </source>
</evidence>
<dbReference type="Gene3D" id="3.40.140.10">
    <property type="entry name" value="Cytidine Deaminase, domain 2"/>
    <property type="match status" value="1"/>
</dbReference>
<evidence type="ECO:0000256" key="1">
    <source>
        <dbReference type="ARBA" id="ARBA00022670"/>
    </source>
</evidence>
<keyword evidence="5" id="KW-0482">Metalloprotease</keyword>
<dbReference type="GO" id="GO:0046872">
    <property type="term" value="F:metal ion binding"/>
    <property type="evidence" value="ECO:0007669"/>
    <property type="project" value="UniProtKB-KW"/>
</dbReference>
<dbReference type="KEGG" id="mdx:BTO20_00560"/>
<dbReference type="Proteomes" id="UP000195331">
    <property type="component" value="Chromosome"/>
</dbReference>
<evidence type="ECO:0000256" key="5">
    <source>
        <dbReference type="ARBA" id="ARBA00023049"/>
    </source>
</evidence>
<reference evidence="7 8" key="1">
    <citation type="submission" date="2017-04" db="EMBL/GenBank/DDBJ databases">
        <title>Whole Genome Sequence of 1,4-Dioxane Degrading Bacterium Mycobacterium dioxanotrophicus PH-06.</title>
        <authorList>
            <person name="He Y."/>
        </authorList>
    </citation>
    <scope>NUCLEOTIDE SEQUENCE [LARGE SCALE GENOMIC DNA]</scope>
    <source>
        <strain evidence="7 8">PH-06</strain>
    </source>
</reference>
<feature type="domain" description="JAB" evidence="6">
    <location>
        <begin position="42"/>
        <end position="130"/>
    </location>
</feature>
<organism evidence="7 8">
    <name type="scientific">Mycobacterium dioxanotrophicus</name>
    <dbReference type="NCBI Taxonomy" id="482462"/>
    <lineage>
        <taxon>Bacteria</taxon>
        <taxon>Bacillati</taxon>
        <taxon>Actinomycetota</taxon>
        <taxon>Actinomycetes</taxon>
        <taxon>Mycobacteriales</taxon>
        <taxon>Mycobacteriaceae</taxon>
        <taxon>Mycobacterium</taxon>
    </lineage>
</organism>
<evidence type="ECO:0000256" key="3">
    <source>
        <dbReference type="ARBA" id="ARBA00022801"/>
    </source>
</evidence>
<protein>
    <recommendedName>
        <fullName evidence="6">JAB domain-containing protein</fullName>
    </recommendedName>
</protein>
<dbReference type="GO" id="GO:0006508">
    <property type="term" value="P:proteolysis"/>
    <property type="evidence" value="ECO:0007669"/>
    <property type="project" value="UniProtKB-KW"/>
</dbReference>
<accession>A0A1Y0BWM3</accession>
<sequence>MSASPCSAPWAPHSIAGAPWTPTSPWMCDVRAELLIAETALSTMTIAAARTHPCETGGILVGVYLDGHPWVTRAIEIQTSDRGRSHYRIPAGATQTAVLDARAFDRRLGYLGDWHTHPQDVGPSRTDMATLGVISMKHPRQPNPTQIVVRRTNHGYVLDARRIVALTPRVCTIRLTGGLPTAAPQIDDPHDRGDPR</sequence>
<dbReference type="Pfam" id="PF14464">
    <property type="entry name" value="Prok-JAB"/>
    <property type="match status" value="1"/>
</dbReference>
<evidence type="ECO:0000259" key="6">
    <source>
        <dbReference type="Pfam" id="PF14464"/>
    </source>
</evidence>
<dbReference type="EMBL" id="CP020809">
    <property type="protein sequence ID" value="ART67300.1"/>
    <property type="molecule type" value="Genomic_DNA"/>
</dbReference>
<evidence type="ECO:0000256" key="2">
    <source>
        <dbReference type="ARBA" id="ARBA00022723"/>
    </source>
</evidence>
<keyword evidence="1" id="KW-0645">Protease</keyword>
<dbReference type="AlphaFoldDB" id="A0A1Y0BWM3"/>
<gene>
    <name evidence="7" type="ORF">BTO20_00560</name>
</gene>
<evidence type="ECO:0000256" key="4">
    <source>
        <dbReference type="ARBA" id="ARBA00022833"/>
    </source>
</evidence>
<proteinExistence type="predicted"/>
<keyword evidence="8" id="KW-1185">Reference proteome</keyword>
<dbReference type="SUPFAM" id="SSF102712">
    <property type="entry name" value="JAB1/MPN domain"/>
    <property type="match status" value="1"/>
</dbReference>
<keyword evidence="3" id="KW-0378">Hydrolase</keyword>
<keyword evidence="4" id="KW-0862">Zinc</keyword>